<dbReference type="OrthoDB" id="10014360at2"/>
<dbReference type="KEGG" id="fat:DVK85_06190"/>
<protein>
    <submittedName>
        <fullName evidence="1">Uncharacterized protein</fullName>
    </submittedName>
</protein>
<dbReference type="Proteomes" id="UP000253951">
    <property type="component" value="Chromosome"/>
</dbReference>
<dbReference type="EMBL" id="CP031188">
    <property type="protein sequence ID" value="AXG73849.1"/>
    <property type="molecule type" value="Genomic_DNA"/>
</dbReference>
<dbReference type="AlphaFoldDB" id="A0A345HB89"/>
<sequence length="251" mass="27950">MNFTSLHDALSKNFIKSLPHLTRLDLSANEIKLIELVLSFTEKGNEFYMNYSNIAEYLHLGNTKNKAKSVGNIVAKAKAKGYITSETIHNFNGKNGGSSANLKVNMIFLESQIHAAFNPVIANASEVLVSPLQEQSTEESGLDGESEINRSKSLIDELAELDKQDEGTGKYVELKPEVDKPEIFTDDADVIGYKSIETLPEFMVLLKRLIRKDNMNGKKLAIQYMIDNPKGWSIDEMIEAFEALVLAPSSF</sequence>
<gene>
    <name evidence="1" type="ORF">DVK85_06190</name>
</gene>
<dbReference type="RefSeq" id="WP_114677608.1">
    <property type="nucleotide sequence ID" value="NZ_CP031188.1"/>
</dbReference>
<evidence type="ECO:0000313" key="1">
    <source>
        <dbReference type="EMBL" id="AXG73849.1"/>
    </source>
</evidence>
<proteinExistence type="predicted"/>
<name>A0A345HB89_9FLAO</name>
<evidence type="ECO:0000313" key="2">
    <source>
        <dbReference type="Proteomes" id="UP000253951"/>
    </source>
</evidence>
<accession>A0A345HB89</accession>
<reference evidence="1 2" key="1">
    <citation type="submission" date="2018-07" db="EMBL/GenBank/DDBJ databases">
        <title>Complete genome sequence of Flavobacterium arcticum type strain SM1502T.</title>
        <authorList>
            <person name="Li Y."/>
            <person name="Li D.-D."/>
        </authorList>
    </citation>
    <scope>NUCLEOTIDE SEQUENCE [LARGE SCALE GENOMIC DNA]</scope>
    <source>
        <strain evidence="1 2">SM1502</strain>
    </source>
</reference>
<keyword evidence="2" id="KW-1185">Reference proteome</keyword>
<organism evidence="1 2">
    <name type="scientific">Flavobacterium arcticum</name>
    <dbReference type="NCBI Taxonomy" id="1784713"/>
    <lineage>
        <taxon>Bacteria</taxon>
        <taxon>Pseudomonadati</taxon>
        <taxon>Bacteroidota</taxon>
        <taxon>Flavobacteriia</taxon>
        <taxon>Flavobacteriales</taxon>
        <taxon>Flavobacteriaceae</taxon>
        <taxon>Flavobacterium</taxon>
    </lineage>
</organism>